<evidence type="ECO:0000313" key="7">
    <source>
        <dbReference type="EMBL" id="MBM0105170.1"/>
    </source>
</evidence>
<keyword evidence="8" id="KW-1185">Reference proteome</keyword>
<evidence type="ECO:0000256" key="3">
    <source>
        <dbReference type="ARBA" id="ARBA00022475"/>
    </source>
</evidence>
<feature type="compositionally biased region" description="Basic and acidic residues" evidence="6">
    <location>
        <begin position="366"/>
        <end position="386"/>
    </location>
</feature>
<dbReference type="Pfam" id="PF13379">
    <property type="entry name" value="NMT1_2"/>
    <property type="match status" value="1"/>
</dbReference>
<keyword evidence="5" id="KW-0472">Membrane</keyword>
<gene>
    <name evidence="7" type="ORF">JM946_10430</name>
</gene>
<evidence type="ECO:0000256" key="4">
    <source>
        <dbReference type="ARBA" id="ARBA00022519"/>
    </source>
</evidence>
<evidence type="ECO:0000256" key="5">
    <source>
        <dbReference type="ARBA" id="ARBA00023136"/>
    </source>
</evidence>
<accession>A0ABS1WW22</accession>
<sequence>MNPAQIEHGTTVVGFIPLLDCAPLAVAVEKGFAAEQGLDLRLVRETSWANIRDRVVVGHFDAAHMLGPMAIASTLGVGHLKVPMAAPLSLGLGGSGITVSLGLWDSMTAEGASLSASPRALGEALRTVVRARERAQRQPLTFAMVYPFSSHNYELRYWLAACGIDPDRDVRVIVIPPPLLVDAMREGQIDGFCVGEPWNSLAVAAGVGCIALPTTAIWRLSPEKVLGCRLEWTQRHPDRLRALVRAVYKSALWCEQPENHAELSRLLAEPRFVGAPAEILLRGLSNRLCMQPGGEPQRLENFYLPASRLATFPWVSHALWFYSQMVRWGQVGFDPEHVPQVRATYRPDLYRLALSGTAAEIPTSDTKIEGESQGRDGFFDGARFDPNDLSTYARKAE</sequence>
<protein>
    <submittedName>
        <fullName evidence="7">ABC transporter substrate-binding protein</fullName>
    </submittedName>
</protein>
<name>A0ABS1WW22_9GAMM</name>
<dbReference type="CDD" id="cd13553">
    <property type="entry name" value="PBP2_NrtA_CpmA_like"/>
    <property type="match status" value="1"/>
</dbReference>
<evidence type="ECO:0000313" key="8">
    <source>
        <dbReference type="Proteomes" id="UP000661077"/>
    </source>
</evidence>
<dbReference type="Gene3D" id="3.40.190.10">
    <property type="entry name" value="Periplasmic binding protein-like II"/>
    <property type="match status" value="2"/>
</dbReference>
<dbReference type="Proteomes" id="UP000661077">
    <property type="component" value="Unassembled WGS sequence"/>
</dbReference>
<organism evidence="7 8">
    <name type="scientific">Steroidobacter gossypii</name>
    <dbReference type="NCBI Taxonomy" id="2805490"/>
    <lineage>
        <taxon>Bacteria</taxon>
        <taxon>Pseudomonadati</taxon>
        <taxon>Pseudomonadota</taxon>
        <taxon>Gammaproteobacteria</taxon>
        <taxon>Steroidobacterales</taxon>
        <taxon>Steroidobacteraceae</taxon>
        <taxon>Steroidobacter</taxon>
    </lineage>
</organism>
<comment type="caution">
    <text evidence="7">The sequence shown here is derived from an EMBL/GenBank/DDBJ whole genome shotgun (WGS) entry which is preliminary data.</text>
</comment>
<evidence type="ECO:0000256" key="1">
    <source>
        <dbReference type="ARBA" id="ARBA00004308"/>
    </source>
</evidence>
<keyword evidence="3" id="KW-1003">Cell membrane</keyword>
<evidence type="ECO:0000256" key="2">
    <source>
        <dbReference type="ARBA" id="ARBA00022448"/>
    </source>
</evidence>
<reference evidence="7 8" key="1">
    <citation type="journal article" date="2021" name="Int. J. Syst. Evol. Microbiol.">
        <title>Steroidobacter gossypii sp. nov., isolated from soil of cotton cropping field.</title>
        <authorList>
            <person name="Huang R."/>
            <person name="Yang S."/>
            <person name="Zhen C."/>
            <person name="Liu W."/>
        </authorList>
    </citation>
    <scope>NUCLEOTIDE SEQUENCE [LARGE SCALE GENOMIC DNA]</scope>
    <source>
        <strain evidence="7 8">S1-65</strain>
    </source>
</reference>
<dbReference type="SUPFAM" id="SSF53850">
    <property type="entry name" value="Periplasmic binding protein-like II"/>
    <property type="match status" value="1"/>
</dbReference>
<dbReference type="PANTHER" id="PTHR30024">
    <property type="entry name" value="ALIPHATIC SULFONATES-BINDING PROTEIN-RELATED"/>
    <property type="match status" value="1"/>
</dbReference>
<proteinExistence type="predicted"/>
<dbReference type="RefSeq" id="WP_203167227.1">
    <property type="nucleotide sequence ID" value="NZ_JAEVLS010000002.1"/>
</dbReference>
<dbReference type="InterPro" id="IPR044527">
    <property type="entry name" value="NrtA/CpmA_ABC-bd_dom"/>
</dbReference>
<feature type="region of interest" description="Disordered" evidence="6">
    <location>
        <begin position="365"/>
        <end position="397"/>
    </location>
</feature>
<keyword evidence="2" id="KW-0813">Transport</keyword>
<dbReference type="PANTHER" id="PTHR30024:SF43">
    <property type="entry name" value="BLL4572 PROTEIN"/>
    <property type="match status" value="1"/>
</dbReference>
<comment type="subcellular location">
    <subcellularLocation>
        <location evidence="1">Endomembrane system</location>
    </subcellularLocation>
</comment>
<evidence type="ECO:0000256" key="6">
    <source>
        <dbReference type="SAM" id="MobiDB-lite"/>
    </source>
</evidence>
<keyword evidence="4" id="KW-0997">Cell inner membrane</keyword>
<dbReference type="EMBL" id="JAEVLS010000002">
    <property type="protein sequence ID" value="MBM0105170.1"/>
    <property type="molecule type" value="Genomic_DNA"/>
</dbReference>